<protein>
    <recommendedName>
        <fullName evidence="3">RING-type E3 ubiquitin transferase</fullName>
        <ecNumber evidence="3">2.3.2.27</ecNumber>
    </recommendedName>
</protein>
<feature type="region of interest" description="Disordered" evidence="13">
    <location>
        <begin position="679"/>
        <end position="701"/>
    </location>
</feature>
<feature type="compositionally biased region" description="Gly residues" evidence="13">
    <location>
        <begin position="680"/>
        <end position="698"/>
    </location>
</feature>
<feature type="compositionally biased region" description="Low complexity" evidence="13">
    <location>
        <begin position="819"/>
        <end position="839"/>
    </location>
</feature>
<evidence type="ECO:0000256" key="12">
    <source>
        <dbReference type="PROSITE-ProRule" id="PRU00175"/>
    </source>
</evidence>
<dbReference type="GO" id="GO:0006511">
    <property type="term" value="P:ubiquitin-dependent protein catabolic process"/>
    <property type="evidence" value="ECO:0000318"/>
    <property type="project" value="GO_Central"/>
</dbReference>
<keyword evidence="10" id="KW-1133">Transmembrane helix</keyword>
<name>A0A2K3D8C4_CHLRE</name>
<keyword evidence="9" id="KW-0862">Zinc</keyword>
<feature type="region of interest" description="Disordered" evidence="13">
    <location>
        <begin position="819"/>
        <end position="844"/>
    </location>
</feature>
<keyword evidence="6" id="KW-0479">Metal-binding</keyword>
<dbReference type="InterPro" id="IPR013083">
    <property type="entry name" value="Znf_RING/FYVE/PHD"/>
</dbReference>
<feature type="region of interest" description="Disordered" evidence="13">
    <location>
        <begin position="734"/>
        <end position="757"/>
    </location>
</feature>
<evidence type="ECO:0000259" key="15">
    <source>
        <dbReference type="PROSITE" id="PS50089"/>
    </source>
</evidence>
<dbReference type="ExpressionAtlas" id="A0A2K3D8C4">
    <property type="expression patterns" value="baseline"/>
</dbReference>
<comment type="subcellular location">
    <subcellularLocation>
        <location evidence="2">Membrane</location>
        <topology evidence="2">Multi-pass membrane protein</topology>
    </subcellularLocation>
</comment>
<dbReference type="GO" id="GO:0061630">
    <property type="term" value="F:ubiquitin protein ligase activity"/>
    <property type="evidence" value="ECO:0000318"/>
    <property type="project" value="GO_Central"/>
</dbReference>
<feature type="chain" id="PRO_5014325406" description="RING-type E3 ubiquitin transferase" evidence="14">
    <location>
        <begin position="30"/>
        <end position="1153"/>
    </location>
</feature>
<feature type="domain" description="RING-type" evidence="15">
    <location>
        <begin position="851"/>
        <end position="892"/>
    </location>
</feature>
<dbReference type="CDD" id="cd16472">
    <property type="entry name" value="RING-H2_RNF38-like"/>
    <property type="match status" value="1"/>
</dbReference>
<dbReference type="STRING" id="3055.A0A2K3D8C4"/>
<evidence type="ECO:0000256" key="7">
    <source>
        <dbReference type="ARBA" id="ARBA00022771"/>
    </source>
</evidence>
<dbReference type="InParanoid" id="A0A2K3D8C4"/>
<evidence type="ECO:0000256" key="6">
    <source>
        <dbReference type="ARBA" id="ARBA00022723"/>
    </source>
</evidence>
<keyword evidence="14" id="KW-0732">Signal</keyword>
<keyword evidence="7 12" id="KW-0863">Zinc-finger</keyword>
<dbReference type="SUPFAM" id="SSF57850">
    <property type="entry name" value="RING/U-box"/>
    <property type="match status" value="1"/>
</dbReference>
<dbReference type="GeneID" id="5727555"/>
<dbReference type="OrthoDB" id="541985at2759"/>
<evidence type="ECO:0000256" key="5">
    <source>
        <dbReference type="ARBA" id="ARBA00022692"/>
    </source>
</evidence>
<evidence type="ECO:0000256" key="14">
    <source>
        <dbReference type="SAM" id="SignalP"/>
    </source>
</evidence>
<evidence type="ECO:0000256" key="13">
    <source>
        <dbReference type="SAM" id="MobiDB-lite"/>
    </source>
</evidence>
<dbReference type="PANTHER" id="PTHR45977">
    <property type="entry name" value="TARGET OF ERK KINASE MPK-1"/>
    <property type="match status" value="1"/>
</dbReference>
<evidence type="ECO:0000256" key="3">
    <source>
        <dbReference type="ARBA" id="ARBA00012483"/>
    </source>
</evidence>
<dbReference type="GO" id="GO:0016020">
    <property type="term" value="C:membrane"/>
    <property type="evidence" value="ECO:0007669"/>
    <property type="project" value="UniProtKB-SubCell"/>
</dbReference>
<dbReference type="PROSITE" id="PS50089">
    <property type="entry name" value="ZF_RING_2"/>
    <property type="match status" value="1"/>
</dbReference>
<dbReference type="PANTHER" id="PTHR45977:SF4">
    <property type="entry name" value="RING-TYPE DOMAIN-CONTAINING PROTEIN"/>
    <property type="match status" value="1"/>
</dbReference>
<dbReference type="InterPro" id="IPR001841">
    <property type="entry name" value="Znf_RING"/>
</dbReference>
<reference evidence="16 17" key="1">
    <citation type="journal article" date="2007" name="Science">
        <title>The Chlamydomonas genome reveals the evolution of key animal and plant functions.</title>
        <authorList>
            <person name="Merchant S.S."/>
            <person name="Prochnik S.E."/>
            <person name="Vallon O."/>
            <person name="Harris E.H."/>
            <person name="Karpowicz S.J."/>
            <person name="Witman G.B."/>
            <person name="Terry A."/>
            <person name="Salamov A."/>
            <person name="Fritz-Laylin L.K."/>
            <person name="Marechal-Drouard L."/>
            <person name="Marshall W.F."/>
            <person name="Qu L.H."/>
            <person name="Nelson D.R."/>
            <person name="Sanderfoot A.A."/>
            <person name="Spalding M.H."/>
            <person name="Kapitonov V.V."/>
            <person name="Ren Q."/>
            <person name="Ferris P."/>
            <person name="Lindquist E."/>
            <person name="Shapiro H."/>
            <person name="Lucas S.M."/>
            <person name="Grimwood J."/>
            <person name="Schmutz J."/>
            <person name="Cardol P."/>
            <person name="Cerutti H."/>
            <person name="Chanfreau G."/>
            <person name="Chen C.L."/>
            <person name="Cognat V."/>
            <person name="Croft M.T."/>
            <person name="Dent R."/>
            <person name="Dutcher S."/>
            <person name="Fernandez E."/>
            <person name="Fukuzawa H."/>
            <person name="Gonzalez-Ballester D."/>
            <person name="Gonzalez-Halphen D."/>
            <person name="Hallmann A."/>
            <person name="Hanikenne M."/>
            <person name="Hippler M."/>
            <person name="Inwood W."/>
            <person name="Jabbari K."/>
            <person name="Kalanon M."/>
            <person name="Kuras R."/>
            <person name="Lefebvre P.A."/>
            <person name="Lemaire S.D."/>
            <person name="Lobanov A.V."/>
            <person name="Lohr M."/>
            <person name="Manuell A."/>
            <person name="Meier I."/>
            <person name="Mets L."/>
            <person name="Mittag M."/>
            <person name="Mittelmeier T."/>
            <person name="Moroney J.V."/>
            <person name="Moseley J."/>
            <person name="Napoli C."/>
            <person name="Nedelcu A.M."/>
            <person name="Niyogi K."/>
            <person name="Novoselov S.V."/>
            <person name="Paulsen I.T."/>
            <person name="Pazour G."/>
            <person name="Purton S."/>
            <person name="Ral J.P."/>
            <person name="Riano-Pachon D.M."/>
            <person name="Riekhof W."/>
            <person name="Rymarquis L."/>
            <person name="Schroda M."/>
            <person name="Stern D."/>
            <person name="Umen J."/>
            <person name="Willows R."/>
            <person name="Wilson N."/>
            <person name="Zimmer S.L."/>
            <person name="Allmer J."/>
            <person name="Balk J."/>
            <person name="Bisova K."/>
            <person name="Chen C.J."/>
            <person name="Elias M."/>
            <person name="Gendler K."/>
            <person name="Hauser C."/>
            <person name="Lamb M.R."/>
            <person name="Ledford H."/>
            <person name="Long J.C."/>
            <person name="Minagawa J."/>
            <person name="Page M.D."/>
            <person name="Pan J."/>
            <person name="Pootakham W."/>
            <person name="Roje S."/>
            <person name="Rose A."/>
            <person name="Stahlberg E."/>
            <person name="Terauchi A.M."/>
            <person name="Yang P."/>
            <person name="Ball S."/>
            <person name="Bowler C."/>
            <person name="Dieckmann C.L."/>
            <person name="Gladyshev V.N."/>
            <person name="Green P."/>
            <person name="Jorgensen R."/>
            <person name="Mayfield S."/>
            <person name="Mueller-Roeber B."/>
            <person name="Rajamani S."/>
            <person name="Sayre R.T."/>
            <person name="Brokstein P."/>
            <person name="Dubchak I."/>
            <person name="Goodstein D."/>
            <person name="Hornick L."/>
            <person name="Huang Y.W."/>
            <person name="Jhaveri J."/>
            <person name="Luo Y."/>
            <person name="Martinez D."/>
            <person name="Ngau W.C."/>
            <person name="Otillar B."/>
            <person name="Poliakov A."/>
            <person name="Porter A."/>
            <person name="Szajkowski L."/>
            <person name="Werner G."/>
            <person name="Zhou K."/>
            <person name="Grigoriev I.V."/>
            <person name="Rokhsar D.S."/>
            <person name="Grossman A.R."/>
        </authorList>
    </citation>
    <scope>NUCLEOTIDE SEQUENCE [LARGE SCALE GENOMIC DNA]</scope>
    <source>
        <strain evidence="17">CC-503</strain>
    </source>
</reference>
<evidence type="ECO:0000256" key="8">
    <source>
        <dbReference type="ARBA" id="ARBA00022786"/>
    </source>
</evidence>
<dbReference type="GO" id="GO:0016567">
    <property type="term" value="P:protein ubiquitination"/>
    <property type="evidence" value="ECO:0000318"/>
    <property type="project" value="GO_Central"/>
</dbReference>
<dbReference type="Proteomes" id="UP000006906">
    <property type="component" value="Chromosome 11"/>
</dbReference>
<dbReference type="KEGG" id="cre:CHLRE_11g476250v5"/>
<dbReference type="PROSITE" id="PS51257">
    <property type="entry name" value="PROKAR_LIPOPROTEIN"/>
    <property type="match status" value="1"/>
</dbReference>
<evidence type="ECO:0000256" key="9">
    <source>
        <dbReference type="ARBA" id="ARBA00022833"/>
    </source>
</evidence>
<keyword evidence="8" id="KW-0833">Ubl conjugation pathway</keyword>
<feature type="compositionally biased region" description="Basic and acidic residues" evidence="13">
    <location>
        <begin position="734"/>
        <end position="744"/>
    </location>
</feature>
<comment type="catalytic activity">
    <reaction evidence="1">
        <text>S-ubiquitinyl-[E2 ubiquitin-conjugating enzyme]-L-cysteine + [acceptor protein]-L-lysine = [E2 ubiquitin-conjugating enzyme]-L-cysteine + N(6)-ubiquitinyl-[acceptor protein]-L-lysine.</text>
        <dbReference type="EC" id="2.3.2.27"/>
    </reaction>
</comment>
<evidence type="ECO:0000256" key="11">
    <source>
        <dbReference type="ARBA" id="ARBA00023136"/>
    </source>
</evidence>
<keyword evidence="4" id="KW-0808">Transferase</keyword>
<keyword evidence="5" id="KW-0812">Transmembrane</keyword>
<evidence type="ECO:0000313" key="17">
    <source>
        <dbReference type="Proteomes" id="UP000006906"/>
    </source>
</evidence>
<evidence type="ECO:0000256" key="10">
    <source>
        <dbReference type="ARBA" id="ARBA00022989"/>
    </source>
</evidence>
<dbReference type="Pfam" id="PF13639">
    <property type="entry name" value="zf-RING_2"/>
    <property type="match status" value="1"/>
</dbReference>
<dbReference type="EMBL" id="CM008972">
    <property type="protein sequence ID" value="PNW76789.1"/>
    <property type="molecule type" value="Genomic_DNA"/>
</dbReference>
<feature type="signal peptide" evidence="14">
    <location>
        <begin position="1"/>
        <end position="29"/>
    </location>
</feature>
<accession>A0A2K3D8C4</accession>
<dbReference type="Gene3D" id="3.30.40.10">
    <property type="entry name" value="Zinc/RING finger domain, C3HC4 (zinc finger)"/>
    <property type="match status" value="1"/>
</dbReference>
<keyword evidence="11" id="KW-0472">Membrane</keyword>
<keyword evidence="17" id="KW-1185">Reference proteome</keyword>
<evidence type="ECO:0000313" key="16">
    <source>
        <dbReference type="EMBL" id="PNW76789.1"/>
    </source>
</evidence>
<dbReference type="AlphaFoldDB" id="A0A2K3D8C4"/>
<gene>
    <name evidence="16" type="ORF">CHLRE_11g476250v5</name>
</gene>
<evidence type="ECO:0000256" key="1">
    <source>
        <dbReference type="ARBA" id="ARBA00000900"/>
    </source>
</evidence>
<proteinExistence type="predicted"/>
<dbReference type="SMART" id="SM00184">
    <property type="entry name" value="RING"/>
    <property type="match status" value="1"/>
</dbReference>
<dbReference type="GO" id="GO:0008270">
    <property type="term" value="F:zinc ion binding"/>
    <property type="evidence" value="ECO:0007669"/>
    <property type="project" value="UniProtKB-KW"/>
</dbReference>
<dbReference type="RefSeq" id="XP_042919635.1">
    <property type="nucleotide sequence ID" value="XM_043067630.1"/>
</dbReference>
<evidence type="ECO:0000256" key="2">
    <source>
        <dbReference type="ARBA" id="ARBA00004141"/>
    </source>
</evidence>
<dbReference type="Gramene" id="PNW76789">
    <property type="protein sequence ID" value="PNW76789"/>
    <property type="gene ID" value="CHLRE_11g476250v5"/>
</dbReference>
<feature type="region of interest" description="Disordered" evidence="13">
    <location>
        <begin position="954"/>
        <end position="983"/>
    </location>
</feature>
<evidence type="ECO:0000256" key="4">
    <source>
        <dbReference type="ARBA" id="ARBA00022679"/>
    </source>
</evidence>
<dbReference type="EC" id="2.3.2.27" evidence="3"/>
<sequence length="1153" mass="119447">MALACQRQQLWNAALMVSVLASVLTATVAQSCLPRRRPGTQSILGQLNGTQADTVEPSSLSTFQCDYWTLPKEVIEQDASCEPQDASTPGYLLFEFWRLDKADRPDQRQLEDVYFLVARGAQPNVTYSGGGVYYAPPRASRPQSGSNGTLQDGDAQSYWRPYHRVVVPANATSSSNGNGNWYVTVGNMDMDPRNAVLRYRVRVSCLPSAAAAPCPTPLFAQPPCSGRGACSLPPKGITDLPELNRVCLCEDGWGDYGCQTSAPALANGGVATAVVQPGAWAYWQLRVSLPDGTSMLGNPALLVELNRGGVGGAPGSGLPGASDGGGDPVLVVMPKSQSGSNQLPWFTDITRYADLRSYFLQQNFHYQLFRDVQLFQSSPFSSAGNRYADFYVAVYNNDQRFRDPALIASTANVTIRARWRLPSTMGGGGSAVPLCPGDCFGRGTCYDPWDLTNMAASGTLPPPLLPVLPSNTGKPADFQCACRGDAGGTMCEGTLRNLSVSTGGDGGRGSLVPGQWYFFVLQIDPRKFDYRNNDVAIQWFAKDLTTDPATAYANAFLTIDEHAFPREAQLDSDDPFRRGWQIFYNSLAARSNPPQPLQMKGSDLKPGYSYVLGVYNSEYVRLAPYDFTVSVYVPAANRTWLHPYMSVVLGVTASIILCLLMTLCRRLVQRFGWGPFRARGGPGDPAGGGPGGPGGPGGRVAAAHMAPRQQGVPGHIIDGFHSYQYTASKAEREHLARNQREHEQQQAFQEQQQPPPPHVLGGAVELGVIARGQAVPVGGAGEGGVDAVAAMAAAAAAASGDGATNNQMVVGFPPPPGATASGTVTAGSASTPTSSAAAAKASEEEGDEPQCTVCLCEYEEGERITQLPCKHDFHSTCINKWLQTHYTCPICRISLLPEEEQPQQPAAAAGVDGAVVIPIGAGGVVSAADEAAATANGNSSSIAARIVASRRASHNPATIAAMPSGRGMSANGRQGSGRRRQAAGVAESLVGAASSATAAEPAPAVLVPMASGARGGAAAPTSASLAAAAAAGAAGAQHGTVVAAPPAGAAQLVARGPSATLAGPSASSSAAGSAAAVAVAGPAGGSRSPASAARLTSNRLASPRRPGAAGAAAPLPLRDAAEAPAPVAAVAELAIGELPGASPGSGLNSMLQR</sequence>
<organism evidence="16 17">
    <name type="scientific">Chlamydomonas reinhardtii</name>
    <name type="common">Chlamydomonas smithii</name>
    <dbReference type="NCBI Taxonomy" id="3055"/>
    <lineage>
        <taxon>Eukaryota</taxon>
        <taxon>Viridiplantae</taxon>
        <taxon>Chlorophyta</taxon>
        <taxon>core chlorophytes</taxon>
        <taxon>Chlorophyceae</taxon>
        <taxon>CS clade</taxon>
        <taxon>Chlamydomonadales</taxon>
        <taxon>Chlamydomonadaceae</taxon>
        <taxon>Chlamydomonas</taxon>
    </lineage>
</organism>